<proteinExistence type="predicted"/>
<keyword evidence="15" id="KW-0067">ATP-binding</keyword>
<sequence length="467" mass="51399">MPARSEPHQASHLAPQTATQTATHAAPSRNRSLSLMLSVTLSTVIAIFALLHTAWTYVLATSEIHELLDRRLQEVAARVSDDMTRATTPLYLYRDASDGIVIQIWLGAPEPTLHPDSDRITIGREAPPGFSTQTVDEERWRVYSEHGPKWTINVAQREASRKRIAEDAAIASATPALAMIPLAWLAIFVTVKRALRRVGALGERAARLDIGHLEPLPTDKVPRELLPLVQSINLMITRLSQSLRVEKKFIADAAHELRSPLTSLQIQADNLGRTLSEPDSLREYHALQHVIARSTRMISQLLRLARADAPPERASSQPVAIRDVVPDVIEMHLPRAAAHGIDLGVEQLDDLEVRANLADVRTALSNLVDNAIKYTPDGGTIDLRAYRDEWLACIEVRDTGNGVAPEALPRVFDRFFRADVHGTEGSGLGLAIVKAIAERYGGDASIANRRDVPSGVVARVRFPLVPR</sequence>
<dbReference type="InterPro" id="IPR003661">
    <property type="entry name" value="HisK_dim/P_dom"/>
</dbReference>
<evidence type="ECO:0000256" key="7">
    <source>
        <dbReference type="ARBA" id="ARBA00022777"/>
    </source>
</evidence>
<evidence type="ECO:0000256" key="2">
    <source>
        <dbReference type="ARBA" id="ARBA00004141"/>
    </source>
</evidence>
<keyword evidence="5" id="KW-0808">Transferase</keyword>
<evidence type="ECO:0000256" key="5">
    <source>
        <dbReference type="ARBA" id="ARBA00022679"/>
    </source>
</evidence>
<evidence type="ECO:0000256" key="6">
    <source>
        <dbReference type="ARBA" id="ARBA00022692"/>
    </source>
</evidence>
<dbReference type="GO" id="GO:0005524">
    <property type="term" value="F:ATP binding"/>
    <property type="evidence" value="ECO:0007669"/>
    <property type="project" value="UniProtKB-KW"/>
</dbReference>
<evidence type="ECO:0000256" key="8">
    <source>
        <dbReference type="ARBA" id="ARBA00022989"/>
    </source>
</evidence>
<feature type="domain" description="HAMP" evidence="14">
    <location>
        <begin position="192"/>
        <end position="244"/>
    </location>
</feature>
<gene>
    <name evidence="15" type="ORF">NDR89_03095</name>
</gene>
<dbReference type="PRINTS" id="PR00344">
    <property type="entry name" value="BCTRLSENSOR"/>
</dbReference>
<dbReference type="InterPro" id="IPR005467">
    <property type="entry name" value="His_kinase_dom"/>
</dbReference>
<dbReference type="PROSITE" id="PS50109">
    <property type="entry name" value="HIS_KIN"/>
    <property type="match status" value="1"/>
</dbReference>
<keyword evidence="8 12" id="KW-1133">Transmembrane helix</keyword>
<evidence type="ECO:0000259" key="14">
    <source>
        <dbReference type="PROSITE" id="PS50885"/>
    </source>
</evidence>
<evidence type="ECO:0000256" key="11">
    <source>
        <dbReference type="SAM" id="MobiDB-lite"/>
    </source>
</evidence>
<evidence type="ECO:0000259" key="13">
    <source>
        <dbReference type="PROSITE" id="PS50109"/>
    </source>
</evidence>
<evidence type="ECO:0000256" key="4">
    <source>
        <dbReference type="ARBA" id="ARBA00022553"/>
    </source>
</evidence>
<reference evidence="15" key="1">
    <citation type="submission" date="2022-06" db="EMBL/GenBank/DDBJ databases">
        <title>Complete genome sequence and characterization of Cupriavidus gilardii QJ1 isolated from contaminating cells.</title>
        <authorList>
            <person name="Qi J."/>
        </authorList>
    </citation>
    <scope>NUCLEOTIDE SEQUENCE</scope>
    <source>
        <strain evidence="15">QJ1</strain>
    </source>
</reference>
<evidence type="ECO:0000256" key="10">
    <source>
        <dbReference type="ARBA" id="ARBA00023136"/>
    </source>
</evidence>
<accession>A0ABY4VM04</accession>
<dbReference type="Pfam" id="PF02518">
    <property type="entry name" value="HATPase_c"/>
    <property type="match status" value="1"/>
</dbReference>
<evidence type="ECO:0000256" key="3">
    <source>
        <dbReference type="ARBA" id="ARBA00012438"/>
    </source>
</evidence>
<evidence type="ECO:0000313" key="16">
    <source>
        <dbReference type="Proteomes" id="UP001056648"/>
    </source>
</evidence>
<dbReference type="InterPro" id="IPR003594">
    <property type="entry name" value="HATPase_dom"/>
</dbReference>
<dbReference type="PROSITE" id="PS50885">
    <property type="entry name" value="HAMP"/>
    <property type="match status" value="1"/>
</dbReference>
<name>A0ABY4VM04_9BURK</name>
<comment type="subcellular location">
    <subcellularLocation>
        <location evidence="2">Membrane</location>
        <topology evidence="2">Multi-pass membrane protein</topology>
    </subcellularLocation>
</comment>
<dbReference type="SMART" id="SM00388">
    <property type="entry name" value="HisKA"/>
    <property type="match status" value="1"/>
</dbReference>
<dbReference type="Pfam" id="PF00512">
    <property type="entry name" value="HisKA"/>
    <property type="match status" value="1"/>
</dbReference>
<keyword evidence="10 12" id="KW-0472">Membrane</keyword>
<dbReference type="InterPro" id="IPR050428">
    <property type="entry name" value="TCS_sensor_his_kinase"/>
</dbReference>
<dbReference type="CDD" id="cd00082">
    <property type="entry name" value="HisKA"/>
    <property type="match status" value="1"/>
</dbReference>
<dbReference type="InterPro" id="IPR036890">
    <property type="entry name" value="HATPase_C_sf"/>
</dbReference>
<organism evidence="15 16">
    <name type="scientific">Cupriavidus gilardii</name>
    <dbReference type="NCBI Taxonomy" id="82541"/>
    <lineage>
        <taxon>Bacteria</taxon>
        <taxon>Pseudomonadati</taxon>
        <taxon>Pseudomonadota</taxon>
        <taxon>Betaproteobacteria</taxon>
        <taxon>Burkholderiales</taxon>
        <taxon>Burkholderiaceae</taxon>
        <taxon>Cupriavidus</taxon>
    </lineage>
</organism>
<keyword evidence="9" id="KW-0902">Two-component regulatory system</keyword>
<feature type="compositionally biased region" description="Low complexity" evidence="11">
    <location>
        <begin position="14"/>
        <end position="26"/>
    </location>
</feature>
<dbReference type="Proteomes" id="UP001056648">
    <property type="component" value="Chromosome 1"/>
</dbReference>
<dbReference type="Gene3D" id="1.10.287.130">
    <property type="match status" value="1"/>
</dbReference>
<evidence type="ECO:0000256" key="1">
    <source>
        <dbReference type="ARBA" id="ARBA00000085"/>
    </source>
</evidence>
<evidence type="ECO:0000256" key="9">
    <source>
        <dbReference type="ARBA" id="ARBA00023012"/>
    </source>
</evidence>
<evidence type="ECO:0000313" key="15">
    <source>
        <dbReference type="EMBL" id="USE78048.1"/>
    </source>
</evidence>
<dbReference type="SUPFAM" id="SSF47384">
    <property type="entry name" value="Homodimeric domain of signal transducing histidine kinase"/>
    <property type="match status" value="1"/>
</dbReference>
<dbReference type="PANTHER" id="PTHR45436">
    <property type="entry name" value="SENSOR HISTIDINE KINASE YKOH"/>
    <property type="match status" value="1"/>
</dbReference>
<dbReference type="Gene3D" id="3.30.565.10">
    <property type="entry name" value="Histidine kinase-like ATPase, C-terminal domain"/>
    <property type="match status" value="1"/>
</dbReference>
<protein>
    <recommendedName>
        <fullName evidence="3">histidine kinase</fullName>
        <ecNumber evidence="3">2.7.13.3</ecNumber>
    </recommendedName>
</protein>
<feature type="transmembrane region" description="Helical" evidence="12">
    <location>
        <begin position="35"/>
        <end position="60"/>
    </location>
</feature>
<dbReference type="PANTHER" id="PTHR45436:SF15">
    <property type="entry name" value="SENSOR HISTIDINE KINASE CUSS"/>
    <property type="match status" value="1"/>
</dbReference>
<feature type="transmembrane region" description="Helical" evidence="12">
    <location>
        <begin position="168"/>
        <end position="189"/>
    </location>
</feature>
<dbReference type="EMBL" id="CP098735">
    <property type="protein sequence ID" value="USE78048.1"/>
    <property type="molecule type" value="Genomic_DNA"/>
</dbReference>
<dbReference type="SUPFAM" id="SSF55874">
    <property type="entry name" value="ATPase domain of HSP90 chaperone/DNA topoisomerase II/histidine kinase"/>
    <property type="match status" value="1"/>
</dbReference>
<keyword evidence="16" id="KW-1185">Reference proteome</keyword>
<dbReference type="InterPro" id="IPR003660">
    <property type="entry name" value="HAMP_dom"/>
</dbReference>
<dbReference type="EC" id="2.7.13.3" evidence="3"/>
<comment type="catalytic activity">
    <reaction evidence="1">
        <text>ATP + protein L-histidine = ADP + protein N-phospho-L-histidine.</text>
        <dbReference type="EC" id="2.7.13.3"/>
    </reaction>
</comment>
<dbReference type="SMART" id="SM00387">
    <property type="entry name" value="HATPase_c"/>
    <property type="match status" value="1"/>
</dbReference>
<feature type="domain" description="Histidine kinase" evidence="13">
    <location>
        <begin position="252"/>
        <end position="466"/>
    </location>
</feature>
<dbReference type="InterPro" id="IPR036097">
    <property type="entry name" value="HisK_dim/P_sf"/>
</dbReference>
<keyword evidence="6 12" id="KW-0812">Transmembrane</keyword>
<dbReference type="InterPro" id="IPR004358">
    <property type="entry name" value="Sig_transdc_His_kin-like_C"/>
</dbReference>
<keyword evidence="15" id="KW-0547">Nucleotide-binding</keyword>
<dbReference type="RefSeq" id="WP_252252171.1">
    <property type="nucleotide sequence ID" value="NZ_CP098735.1"/>
</dbReference>
<keyword evidence="4" id="KW-0597">Phosphoprotein</keyword>
<keyword evidence="7" id="KW-0418">Kinase</keyword>
<evidence type="ECO:0000256" key="12">
    <source>
        <dbReference type="SAM" id="Phobius"/>
    </source>
</evidence>
<feature type="region of interest" description="Disordered" evidence="11">
    <location>
        <begin position="1"/>
        <end position="26"/>
    </location>
</feature>